<keyword evidence="10" id="KW-1185">Reference proteome</keyword>
<dbReference type="Proteomes" id="UP001174694">
    <property type="component" value="Unassembled WGS sequence"/>
</dbReference>
<evidence type="ECO:0000256" key="4">
    <source>
        <dbReference type="ARBA" id="ARBA00023125"/>
    </source>
</evidence>
<dbReference type="Gene3D" id="4.10.240.10">
    <property type="entry name" value="Zn(2)-C6 fungal-type DNA-binding domain"/>
    <property type="match status" value="1"/>
</dbReference>
<feature type="domain" description="Zn(2)-C6 fungal-type" evidence="8">
    <location>
        <begin position="15"/>
        <end position="46"/>
    </location>
</feature>
<feature type="region of interest" description="Disordered" evidence="7">
    <location>
        <begin position="52"/>
        <end position="135"/>
    </location>
</feature>
<evidence type="ECO:0000259" key="8">
    <source>
        <dbReference type="PROSITE" id="PS50048"/>
    </source>
</evidence>
<dbReference type="Pfam" id="PF04082">
    <property type="entry name" value="Fungal_trans"/>
    <property type="match status" value="1"/>
</dbReference>
<reference evidence="9" key="1">
    <citation type="submission" date="2022-07" db="EMBL/GenBank/DDBJ databases">
        <title>Fungi with potential for degradation of polypropylene.</title>
        <authorList>
            <person name="Gostincar C."/>
        </authorList>
    </citation>
    <scope>NUCLEOTIDE SEQUENCE</scope>
    <source>
        <strain evidence="9">EXF-13308</strain>
    </source>
</reference>
<name>A0AA38RLP7_9PEZI</name>
<evidence type="ECO:0000256" key="7">
    <source>
        <dbReference type="SAM" id="MobiDB-lite"/>
    </source>
</evidence>
<dbReference type="AlphaFoldDB" id="A0AA38RLP7"/>
<evidence type="ECO:0000313" key="10">
    <source>
        <dbReference type="Proteomes" id="UP001174694"/>
    </source>
</evidence>
<comment type="caution">
    <text evidence="9">The sequence shown here is derived from an EMBL/GenBank/DDBJ whole genome shotgun (WGS) entry which is preliminary data.</text>
</comment>
<evidence type="ECO:0000256" key="2">
    <source>
        <dbReference type="ARBA" id="ARBA00022833"/>
    </source>
</evidence>
<gene>
    <name evidence="9" type="ORF">NKR23_g2987</name>
</gene>
<evidence type="ECO:0000313" key="9">
    <source>
        <dbReference type="EMBL" id="KAJ9152021.1"/>
    </source>
</evidence>
<dbReference type="InterPro" id="IPR036864">
    <property type="entry name" value="Zn2-C6_fun-type_DNA-bd_sf"/>
</dbReference>
<dbReference type="SMART" id="SM00066">
    <property type="entry name" value="GAL4"/>
    <property type="match status" value="1"/>
</dbReference>
<dbReference type="GO" id="GO:0000981">
    <property type="term" value="F:DNA-binding transcription factor activity, RNA polymerase II-specific"/>
    <property type="evidence" value="ECO:0007669"/>
    <property type="project" value="InterPro"/>
</dbReference>
<proteinExistence type="predicted"/>
<dbReference type="PANTHER" id="PTHR47171">
    <property type="entry name" value="FARA-RELATED"/>
    <property type="match status" value="1"/>
</dbReference>
<dbReference type="SUPFAM" id="SSF57701">
    <property type="entry name" value="Zn2/Cys6 DNA-binding domain"/>
    <property type="match status" value="1"/>
</dbReference>
<feature type="compositionally biased region" description="Polar residues" evidence="7">
    <location>
        <begin position="109"/>
        <end position="122"/>
    </location>
</feature>
<dbReference type="GO" id="GO:0006351">
    <property type="term" value="P:DNA-templated transcription"/>
    <property type="evidence" value="ECO:0007669"/>
    <property type="project" value="InterPro"/>
</dbReference>
<keyword evidence="2" id="KW-0862">Zinc</keyword>
<dbReference type="InterPro" id="IPR001138">
    <property type="entry name" value="Zn2Cys6_DnaBD"/>
</dbReference>
<feature type="compositionally biased region" description="Low complexity" evidence="7">
    <location>
        <begin position="123"/>
        <end position="135"/>
    </location>
</feature>
<keyword evidence="3" id="KW-0805">Transcription regulation</keyword>
<keyword evidence="5" id="KW-0804">Transcription</keyword>
<protein>
    <submittedName>
        <fullName evidence="9">Cutinase transcription factor 1 (Acyl-CoA dehydrogenase domain-containing protein)</fullName>
    </submittedName>
</protein>
<dbReference type="CDD" id="cd12148">
    <property type="entry name" value="fungal_TF_MHR"/>
    <property type="match status" value="1"/>
</dbReference>
<evidence type="ECO:0000256" key="6">
    <source>
        <dbReference type="ARBA" id="ARBA00023242"/>
    </source>
</evidence>
<organism evidence="9 10">
    <name type="scientific">Pleurostoma richardsiae</name>
    <dbReference type="NCBI Taxonomy" id="41990"/>
    <lineage>
        <taxon>Eukaryota</taxon>
        <taxon>Fungi</taxon>
        <taxon>Dikarya</taxon>
        <taxon>Ascomycota</taxon>
        <taxon>Pezizomycotina</taxon>
        <taxon>Sordariomycetes</taxon>
        <taxon>Sordariomycetidae</taxon>
        <taxon>Calosphaeriales</taxon>
        <taxon>Pleurostomataceae</taxon>
        <taxon>Pleurostoma</taxon>
    </lineage>
</organism>
<dbReference type="PROSITE" id="PS50048">
    <property type="entry name" value="ZN2_CY6_FUNGAL_2"/>
    <property type="match status" value="1"/>
</dbReference>
<dbReference type="CDD" id="cd00067">
    <property type="entry name" value="GAL4"/>
    <property type="match status" value="1"/>
</dbReference>
<keyword evidence="4" id="KW-0238">DNA-binding</keyword>
<dbReference type="Pfam" id="PF00172">
    <property type="entry name" value="Zn_clus"/>
    <property type="match status" value="1"/>
</dbReference>
<dbReference type="InterPro" id="IPR052073">
    <property type="entry name" value="Amide_Lactam_Regulators"/>
</dbReference>
<evidence type="ECO:0000256" key="1">
    <source>
        <dbReference type="ARBA" id="ARBA00022723"/>
    </source>
</evidence>
<dbReference type="PANTHER" id="PTHR47171:SF1">
    <property type="entry name" value="ZN(II)2CYS6 TRANSCRIPTION FACTOR (EUROFUNG)"/>
    <property type="match status" value="1"/>
</dbReference>
<sequence length="710" mass="78744">MSTPDSSRRPRAKHACRVCNSRRVRCDVTELHPCSNCRASGATCEVLPSRRGRYHRKPRQQQAAAEESSISASPGTETVTSPPSPSIHAASPGDIDSNRAGQPAGLVMQTRQASSRLMQQRQAATPAPSSTSASAGTVFFGESNFLTLVQGAGAQTGEEDPMAPAGGSSEQRGRLLFPLTGGTPQSQVDDGASPAVSISHLSAGTARYLRDEGALTVPDLKSCLPALQAYFTWFHPCFPVLDRADIARRLPSMDISRLLLQAMLFIGATYCDDATILAMGFRDRSEAKSLLYTRARLLFHADWEKDEITLIQSLFLMSFWRGDKFDVRDVRYWLGVVITFAESSGLHRSTRLTTRNPQMARLRRRIWWSIYVRERQSAASLGLPSRIRDDDCDIELLTATDLESDEEDLGGMSLGRYGPEHVTYAIKMVEMARLLGKVIDLHFVPRRPPSTPEAVYTLDAAVKAWEHSLPANMKDSFEDGTASIWSCLLQVAYNHLRILIHRPAFLHSNDDGAKQIALTAASRISRIAEDMLTYGSLRYGQMHLITSLFAALCIHAISIRRSVGIPRRIAEHKAQMCLLALKDIQKYWRINNRVLDLFLQYLDEAIAKRLHGSQGEAGGQDEAHRAHHPNGSTTTSDQNLGLFTSQSVPESTEQGPTRKTTEAFEDQYFDILSSHWEGDDSLHDLGLFLDPQLQDDPMQVEGLNLLERSL</sequence>
<dbReference type="EMBL" id="JANBVO010000005">
    <property type="protein sequence ID" value="KAJ9152021.1"/>
    <property type="molecule type" value="Genomic_DNA"/>
</dbReference>
<evidence type="ECO:0000256" key="5">
    <source>
        <dbReference type="ARBA" id="ARBA00023163"/>
    </source>
</evidence>
<dbReference type="InterPro" id="IPR007219">
    <property type="entry name" value="XnlR_reg_dom"/>
</dbReference>
<feature type="compositionally biased region" description="Polar residues" evidence="7">
    <location>
        <begin position="630"/>
        <end position="640"/>
    </location>
</feature>
<accession>A0AA38RLP7</accession>
<dbReference type="GO" id="GO:0008270">
    <property type="term" value="F:zinc ion binding"/>
    <property type="evidence" value="ECO:0007669"/>
    <property type="project" value="InterPro"/>
</dbReference>
<feature type="region of interest" description="Disordered" evidence="7">
    <location>
        <begin position="155"/>
        <end position="194"/>
    </location>
</feature>
<dbReference type="SMART" id="SM00906">
    <property type="entry name" value="Fungal_trans"/>
    <property type="match status" value="1"/>
</dbReference>
<feature type="compositionally biased region" description="Low complexity" evidence="7">
    <location>
        <begin position="60"/>
        <end position="73"/>
    </location>
</feature>
<keyword evidence="1" id="KW-0479">Metal-binding</keyword>
<evidence type="ECO:0000256" key="3">
    <source>
        <dbReference type="ARBA" id="ARBA00023015"/>
    </source>
</evidence>
<keyword evidence="6" id="KW-0539">Nucleus</keyword>
<dbReference type="GO" id="GO:0003677">
    <property type="term" value="F:DNA binding"/>
    <property type="evidence" value="ECO:0007669"/>
    <property type="project" value="UniProtKB-KW"/>
</dbReference>
<feature type="region of interest" description="Disordered" evidence="7">
    <location>
        <begin position="613"/>
        <end position="640"/>
    </location>
</feature>